<keyword evidence="6" id="KW-0998">Cell outer membrane</keyword>
<organism evidence="8 9">
    <name type="scientific">Chloracidobacterium validum</name>
    <dbReference type="NCBI Taxonomy" id="2821543"/>
    <lineage>
        <taxon>Bacteria</taxon>
        <taxon>Pseudomonadati</taxon>
        <taxon>Acidobacteriota</taxon>
        <taxon>Terriglobia</taxon>
        <taxon>Terriglobales</taxon>
        <taxon>Acidobacteriaceae</taxon>
        <taxon>Chloracidobacterium</taxon>
    </lineage>
</organism>
<accession>A0ABX8B8F5</accession>
<evidence type="ECO:0000313" key="9">
    <source>
        <dbReference type="Proteomes" id="UP000676506"/>
    </source>
</evidence>
<gene>
    <name evidence="8" type="ORF">J8C06_01905</name>
</gene>
<evidence type="ECO:0000259" key="7">
    <source>
        <dbReference type="Pfam" id="PF25183"/>
    </source>
</evidence>
<comment type="subcellular location">
    <subcellularLocation>
        <location evidence="1">Cell outer membrane</location>
        <topology evidence="1">Multi-pass membrane protein</topology>
    </subcellularLocation>
</comment>
<dbReference type="Gene3D" id="2.60.40.1120">
    <property type="entry name" value="Carboxypeptidase-like, regulatory domain"/>
    <property type="match status" value="1"/>
</dbReference>
<evidence type="ECO:0000256" key="5">
    <source>
        <dbReference type="ARBA" id="ARBA00023136"/>
    </source>
</evidence>
<keyword evidence="4" id="KW-0812">Transmembrane</keyword>
<name>A0ABX8B8F5_9BACT</name>
<keyword evidence="2" id="KW-0813">Transport</keyword>
<dbReference type="Gene3D" id="2.40.170.20">
    <property type="entry name" value="TonB-dependent receptor, beta-barrel domain"/>
    <property type="match status" value="1"/>
</dbReference>
<dbReference type="InterPro" id="IPR008969">
    <property type="entry name" value="CarboxyPept-like_regulatory"/>
</dbReference>
<dbReference type="Pfam" id="PF25183">
    <property type="entry name" value="OMP_b-brl_4"/>
    <property type="match status" value="1"/>
</dbReference>
<evidence type="ECO:0000256" key="3">
    <source>
        <dbReference type="ARBA" id="ARBA00022452"/>
    </source>
</evidence>
<keyword evidence="5" id="KW-0472">Membrane</keyword>
<dbReference type="InterPro" id="IPR036942">
    <property type="entry name" value="Beta-barrel_TonB_sf"/>
</dbReference>
<evidence type="ECO:0000256" key="2">
    <source>
        <dbReference type="ARBA" id="ARBA00022448"/>
    </source>
</evidence>
<dbReference type="RefSeq" id="WP_211429110.1">
    <property type="nucleotide sequence ID" value="NZ_CP072648.1"/>
</dbReference>
<dbReference type="SUPFAM" id="SSF56935">
    <property type="entry name" value="Porins"/>
    <property type="match status" value="1"/>
</dbReference>
<sequence>MFLWLSTLTGWAQTNAAQISGTVLDTSGAVIGGATISIQDAGVGFERRVVTNEAGYFSVSPLRPAVYRIRVTQAGFRPAEARVELAVGQVRSVEFKLEVGGSEEVVNVTASIEGSATIDLSSNRLGVNVTAREVKELPVNGRNFSQLQLLTPGATNIGVGNFNEVRFNGRSNQQNQTRLDGVDATAIFDNSPGYLTVQGSQFRLQTSLETVQEFRVESSNYPAEYGTGTGGQINVIGKSGTNEFHGAVFHYLRNDALDARNFFDGRNKSRLRLNQFGGSLGGRMIKDRLFFFTSFEGLRQRAGFNLTELTPSMPARDFVNLIRPGTTADQTPSWTAAAITLGINPDTLTAADIARINNLRLTGAMQAFPVGSGPLLDLGGVTNGGQLIQVAPVARLDENAFSVRVDGQLNGNLNGFVRFNRNAGDLASPDGASGRFLRASQAFFNVVGSLTWVSGGSLVNETKVGVNRPKTDLRASIPNVSGVTGFPLSHVLISFGGNVVSPGVNGGASTGLVSPGGLTRQSSAGNGRAQPIDPRSVSILDTVTYVRGSHTMKFGGEIRIQQVSFDQLGGTQFTFSNLNDFIRNQNVAVAFIGDLSQPGDFRILTEPLTTFSRPSSGPARARQFFIIGFAQDEWRVRQHVTLNYGLRYEYYSPVREANDRAILLDPATGQIRNPRDTALYQALKTNFAPRLGVTWAPARFKGKTVFRLGGGLFFGPGQFEDLIQPIESNVYRASQNLAEGISPTTVGLVSNTSVPVGSFTPRVYDLGGYRVPERVAQYGFSIQREVPGKTVLTVGYVGSQGRHLFLRTIGNLILPGTATIPDGSPIPAGVGIVNRVDATGRVVGVNVIRQFSIINRAFETATGQFVVNNRSVVNPFGEVDIKTSGGNDNYNALQIAASRRLTKGLMLGGQYTWSHSIGNTQGSNEAQTAQNPFDYRGERGNNTFDIRHSVNISALYELPIGKGRLIDLDGLANTLLGGFQLGGVYNGRSGVPLDIRISRPDVVIQHLTTGEVRTLPATINATTPLPAGFFAVINTPGGGASRNARRPDVVPGGNPFRRTSNNLLFINPGAFTTPRPGTHGNLARNAFYGPSFHQFDFTLQKRFAIAESFNIEFRAEVYNLFNRANVANPPVSLPASFSATFQPGTPFNPANSNLFGVVTATVGRAVGLGANRQLQFSLRINF</sequence>
<evidence type="ECO:0000313" key="8">
    <source>
        <dbReference type="EMBL" id="QUW03219.1"/>
    </source>
</evidence>
<dbReference type="Proteomes" id="UP000676506">
    <property type="component" value="Chromosome 1"/>
</dbReference>
<keyword evidence="3" id="KW-1134">Transmembrane beta strand</keyword>
<evidence type="ECO:0000256" key="4">
    <source>
        <dbReference type="ARBA" id="ARBA00022692"/>
    </source>
</evidence>
<keyword evidence="9" id="KW-1185">Reference proteome</keyword>
<protein>
    <submittedName>
        <fullName evidence="8">Carboxypeptidase regulatory-like domain-containing protein</fullName>
    </submittedName>
</protein>
<evidence type="ECO:0000256" key="1">
    <source>
        <dbReference type="ARBA" id="ARBA00004571"/>
    </source>
</evidence>
<dbReference type="PANTHER" id="PTHR30069">
    <property type="entry name" value="TONB-DEPENDENT OUTER MEMBRANE RECEPTOR"/>
    <property type="match status" value="1"/>
</dbReference>
<dbReference type="InterPro" id="IPR039426">
    <property type="entry name" value="TonB-dep_rcpt-like"/>
</dbReference>
<evidence type="ECO:0000256" key="6">
    <source>
        <dbReference type="ARBA" id="ARBA00023237"/>
    </source>
</evidence>
<dbReference type="PANTHER" id="PTHR30069:SF46">
    <property type="entry name" value="OAR PROTEIN"/>
    <property type="match status" value="1"/>
</dbReference>
<dbReference type="SUPFAM" id="SSF49464">
    <property type="entry name" value="Carboxypeptidase regulatory domain-like"/>
    <property type="match status" value="1"/>
</dbReference>
<proteinExistence type="predicted"/>
<dbReference type="EMBL" id="CP072648">
    <property type="protein sequence ID" value="QUW03219.1"/>
    <property type="molecule type" value="Genomic_DNA"/>
</dbReference>
<dbReference type="Pfam" id="PF13620">
    <property type="entry name" value="CarboxypepD_reg"/>
    <property type="match status" value="1"/>
</dbReference>
<dbReference type="InterPro" id="IPR057601">
    <property type="entry name" value="Oar-like_b-barrel"/>
</dbReference>
<feature type="domain" description="TonB-dependent transporter Oar-like beta-barrel" evidence="7">
    <location>
        <begin position="238"/>
        <end position="1175"/>
    </location>
</feature>
<reference evidence="8 9" key="1">
    <citation type="submission" date="2021-03" db="EMBL/GenBank/DDBJ databases">
        <title>Genomic and phenotypic characterization of Chloracidobacterium isolates provides evidence for multiple species.</title>
        <authorList>
            <person name="Saini M.K."/>
            <person name="Costas A.M.G."/>
            <person name="Tank M."/>
            <person name="Bryant D.A."/>
        </authorList>
    </citation>
    <scope>NUCLEOTIDE SEQUENCE [LARGE SCALE GENOMIC DNA]</scope>
    <source>
        <strain evidence="8 9">BV2-C</strain>
    </source>
</reference>